<organism evidence="4 5">
    <name type="scientific">Punica granatum</name>
    <name type="common">Pomegranate</name>
    <dbReference type="NCBI Taxonomy" id="22663"/>
    <lineage>
        <taxon>Eukaryota</taxon>
        <taxon>Viridiplantae</taxon>
        <taxon>Streptophyta</taxon>
        <taxon>Embryophyta</taxon>
        <taxon>Tracheophyta</taxon>
        <taxon>Spermatophyta</taxon>
        <taxon>Magnoliopsida</taxon>
        <taxon>eudicotyledons</taxon>
        <taxon>Gunneridae</taxon>
        <taxon>Pentapetalae</taxon>
        <taxon>rosids</taxon>
        <taxon>malvids</taxon>
        <taxon>Myrtales</taxon>
        <taxon>Lythraceae</taxon>
        <taxon>Punica</taxon>
    </lineage>
</organism>
<feature type="domain" description="DYW" evidence="3">
    <location>
        <begin position="90"/>
        <end position="161"/>
    </location>
</feature>
<proteinExistence type="inferred from homology"/>
<dbReference type="EMBL" id="PGOL01006138">
    <property type="protein sequence ID" value="PKI34083.1"/>
    <property type="molecule type" value="Genomic_DNA"/>
</dbReference>
<keyword evidence="5" id="KW-1185">Reference proteome</keyword>
<name>A0A2I0HR62_PUNGR</name>
<gene>
    <name evidence="4" type="ORF">CRG98_045540</name>
</gene>
<evidence type="ECO:0000313" key="5">
    <source>
        <dbReference type="Proteomes" id="UP000233551"/>
    </source>
</evidence>
<dbReference type="Pfam" id="PF14432">
    <property type="entry name" value="DYW_deaminase"/>
    <property type="match status" value="1"/>
</dbReference>
<accession>A0A2I0HR62</accession>
<protein>
    <recommendedName>
        <fullName evidence="3">DYW domain-containing protein</fullName>
    </recommendedName>
</protein>
<dbReference type="Pfam" id="PF20430">
    <property type="entry name" value="Eplus_motif"/>
    <property type="match status" value="1"/>
</dbReference>
<evidence type="ECO:0000256" key="2">
    <source>
        <dbReference type="SAM" id="MobiDB-lite"/>
    </source>
</evidence>
<dbReference type="InterPro" id="IPR046848">
    <property type="entry name" value="E_motif"/>
</dbReference>
<sequence length="161" mass="18482">MYAAAGKWTQRDRPRQAMKERGVKKEPGQSWIEAKGLVHAFFAGDKLHPFSDKIYKAVADLNARAQELGYVEQQYSLRKEGEQGGMEPAQNVHSEKLAIAFGLLSLSEIIPIRVIKNLRVCNDCHNWIKFISKATKRTIVVRDAYRFHHFKDGACSCRDYW</sequence>
<comment type="similarity">
    <text evidence="1">Belongs to the PPR family. PCMP-H subfamily.</text>
</comment>
<dbReference type="Pfam" id="PF20431">
    <property type="entry name" value="E_motif"/>
    <property type="match status" value="1"/>
</dbReference>
<evidence type="ECO:0000256" key="1">
    <source>
        <dbReference type="ARBA" id="ARBA00006643"/>
    </source>
</evidence>
<dbReference type="STRING" id="22663.A0A2I0HR62"/>
<feature type="region of interest" description="Disordered" evidence="2">
    <location>
        <begin position="1"/>
        <end position="25"/>
    </location>
</feature>
<comment type="caution">
    <text evidence="4">The sequence shown here is derived from an EMBL/GenBank/DDBJ whole genome shotgun (WGS) entry which is preliminary data.</text>
</comment>
<dbReference type="AlphaFoldDB" id="A0A2I0HR62"/>
<dbReference type="Proteomes" id="UP000233551">
    <property type="component" value="Unassembled WGS sequence"/>
</dbReference>
<feature type="compositionally biased region" description="Basic and acidic residues" evidence="2">
    <location>
        <begin position="9"/>
        <end position="25"/>
    </location>
</feature>
<dbReference type="GO" id="GO:0008270">
    <property type="term" value="F:zinc ion binding"/>
    <property type="evidence" value="ECO:0007669"/>
    <property type="project" value="InterPro"/>
</dbReference>
<dbReference type="InterPro" id="IPR032867">
    <property type="entry name" value="DYW_dom"/>
</dbReference>
<dbReference type="InterPro" id="IPR046849">
    <property type="entry name" value="E2_motif"/>
</dbReference>
<evidence type="ECO:0000259" key="3">
    <source>
        <dbReference type="Pfam" id="PF14432"/>
    </source>
</evidence>
<evidence type="ECO:0000313" key="4">
    <source>
        <dbReference type="EMBL" id="PKI34083.1"/>
    </source>
</evidence>
<reference evidence="4 5" key="1">
    <citation type="submission" date="2017-11" db="EMBL/GenBank/DDBJ databases">
        <title>De-novo sequencing of pomegranate (Punica granatum L.) genome.</title>
        <authorList>
            <person name="Akparov Z."/>
            <person name="Amiraslanov A."/>
            <person name="Hajiyeva S."/>
            <person name="Abbasov M."/>
            <person name="Kaur K."/>
            <person name="Hamwieh A."/>
            <person name="Solovyev V."/>
            <person name="Salamov A."/>
            <person name="Braich B."/>
            <person name="Kosarev P."/>
            <person name="Mahmoud A."/>
            <person name="Hajiyev E."/>
            <person name="Babayeva S."/>
            <person name="Izzatullayeva V."/>
            <person name="Mammadov A."/>
            <person name="Mammadov A."/>
            <person name="Sharifova S."/>
            <person name="Ojaghi J."/>
            <person name="Eynullazada K."/>
            <person name="Bayramov B."/>
            <person name="Abdulazimova A."/>
            <person name="Shahmuradov I."/>
        </authorList>
    </citation>
    <scope>NUCLEOTIDE SEQUENCE [LARGE SCALE GENOMIC DNA]</scope>
    <source>
        <strain evidence="5">cv. AG2017</strain>
        <tissue evidence="4">Leaf</tissue>
    </source>
</reference>